<proteinExistence type="predicted"/>
<dbReference type="SUPFAM" id="SSF50249">
    <property type="entry name" value="Nucleic acid-binding proteins"/>
    <property type="match status" value="1"/>
</dbReference>
<dbReference type="InterPro" id="IPR012340">
    <property type="entry name" value="NA-bd_OB-fold"/>
</dbReference>
<dbReference type="PANTHER" id="PTHR47165:SF3">
    <property type="entry name" value="RETROTRANSPOSON-LIKE PROTEIN"/>
    <property type="match status" value="1"/>
</dbReference>
<dbReference type="PANTHER" id="PTHR47165">
    <property type="entry name" value="OS03G0429900 PROTEIN"/>
    <property type="match status" value="1"/>
</dbReference>
<dbReference type="Pfam" id="PF02721">
    <property type="entry name" value="DUF223"/>
    <property type="match status" value="1"/>
</dbReference>
<evidence type="ECO:0000259" key="1">
    <source>
        <dbReference type="Pfam" id="PF02721"/>
    </source>
</evidence>
<feature type="domain" description="Replication protein A 70 kDa DNA-binding subunit B/D first OB fold" evidence="1">
    <location>
        <begin position="83"/>
        <end position="171"/>
    </location>
</feature>
<organism evidence="2 3">
    <name type="scientific">Oryza sativa subsp. japonica</name>
    <name type="common">Rice</name>
    <dbReference type="NCBI Taxonomy" id="39947"/>
    <lineage>
        <taxon>Eukaryota</taxon>
        <taxon>Viridiplantae</taxon>
        <taxon>Streptophyta</taxon>
        <taxon>Embryophyta</taxon>
        <taxon>Tracheophyta</taxon>
        <taxon>Spermatophyta</taxon>
        <taxon>Magnoliopsida</taxon>
        <taxon>Liliopsida</taxon>
        <taxon>Poales</taxon>
        <taxon>Poaceae</taxon>
        <taxon>BOP clade</taxon>
        <taxon>Oryzoideae</taxon>
        <taxon>Oryzeae</taxon>
        <taxon>Oryzinae</taxon>
        <taxon>Oryza</taxon>
        <taxon>Oryza sativa</taxon>
    </lineage>
</organism>
<dbReference type="InterPro" id="IPR003871">
    <property type="entry name" value="RFA1B/D_OB_1st"/>
</dbReference>
<dbReference type="EMBL" id="AP008212">
    <property type="protein sequence ID" value="BAH93493.1"/>
    <property type="molecule type" value="Genomic_DNA"/>
</dbReference>
<dbReference type="Gene3D" id="2.40.50.140">
    <property type="entry name" value="Nucleic acid-binding proteins"/>
    <property type="match status" value="1"/>
</dbReference>
<sequence>MVLEPVHQHSKGLPRRQLACGPPYLSFAFWIDSFVSSLSRPPLVLASSLLSHGVRGPLRPRLTIAYILISQLLYGDISKQIKTRLSRLWDFHDINDEEKIYHTELVLLDETGASIHVQIYPSLRNKFKDLLQQGKVYYIDSFSVRYANRTYRPVANPLMISFTKWTTLEECIEIPDNFPSITFSLTPFQDVPSLVEKNHFYVGASPFDHICHLCLFPVAALYLSN</sequence>
<dbReference type="CDD" id="cd04480">
    <property type="entry name" value="RPA1_DBD_A_like"/>
    <property type="match status" value="1"/>
</dbReference>
<dbReference type="Proteomes" id="UP000000763">
    <property type="component" value="Chromosome 6"/>
</dbReference>
<dbReference type="KEGG" id="dosa:Os06g0329200"/>
<accession>C7J483</accession>
<gene>
    <name evidence="2" type="ordered locus">Os06g0329200</name>
</gene>
<dbReference type="AlphaFoldDB" id="C7J483"/>
<reference evidence="3" key="2">
    <citation type="journal article" date="2008" name="Nucleic Acids Res.">
        <title>The rice annotation project database (RAP-DB): 2008 update.</title>
        <authorList>
            <consortium name="The rice annotation project (RAP)"/>
        </authorList>
    </citation>
    <scope>GENOME REANNOTATION</scope>
    <source>
        <strain evidence="3">cv. Nipponbare</strain>
    </source>
</reference>
<name>C7J483_ORYSJ</name>
<evidence type="ECO:0000313" key="2">
    <source>
        <dbReference type="EMBL" id="BAH93493.1"/>
    </source>
</evidence>
<protein>
    <submittedName>
        <fullName evidence="2">Os06g0329200 protein</fullName>
    </submittedName>
</protein>
<evidence type="ECO:0000313" key="3">
    <source>
        <dbReference type="Proteomes" id="UP000000763"/>
    </source>
</evidence>
<reference evidence="2 3" key="1">
    <citation type="journal article" date="2005" name="Nature">
        <title>The map-based sequence of the rice genome.</title>
        <authorList>
            <consortium name="International rice genome sequencing project (IRGSP)"/>
            <person name="Matsumoto T."/>
            <person name="Wu J."/>
            <person name="Kanamori H."/>
            <person name="Katayose Y."/>
            <person name="Fujisawa M."/>
            <person name="Namiki N."/>
            <person name="Mizuno H."/>
            <person name="Yamamoto K."/>
            <person name="Antonio B.A."/>
            <person name="Baba T."/>
            <person name="Sakata K."/>
            <person name="Nagamura Y."/>
            <person name="Aoki H."/>
            <person name="Arikawa K."/>
            <person name="Arita K."/>
            <person name="Bito T."/>
            <person name="Chiden Y."/>
            <person name="Fujitsuka N."/>
            <person name="Fukunaka R."/>
            <person name="Hamada M."/>
            <person name="Harada C."/>
            <person name="Hayashi A."/>
            <person name="Hijishita S."/>
            <person name="Honda M."/>
            <person name="Hosokawa S."/>
            <person name="Ichikawa Y."/>
            <person name="Idonuma A."/>
            <person name="Iijima M."/>
            <person name="Ikeda M."/>
            <person name="Ikeno M."/>
            <person name="Ito K."/>
            <person name="Ito S."/>
            <person name="Ito T."/>
            <person name="Ito Y."/>
            <person name="Ito Y."/>
            <person name="Iwabuchi A."/>
            <person name="Kamiya K."/>
            <person name="Karasawa W."/>
            <person name="Kurita K."/>
            <person name="Katagiri S."/>
            <person name="Kikuta A."/>
            <person name="Kobayashi H."/>
            <person name="Kobayashi N."/>
            <person name="Machita K."/>
            <person name="Maehara T."/>
            <person name="Masukawa M."/>
            <person name="Mizubayashi T."/>
            <person name="Mukai Y."/>
            <person name="Nagasaki H."/>
            <person name="Nagata Y."/>
            <person name="Naito S."/>
            <person name="Nakashima M."/>
            <person name="Nakama Y."/>
            <person name="Nakamichi Y."/>
            <person name="Nakamura M."/>
            <person name="Meguro A."/>
            <person name="Negishi M."/>
            <person name="Ohta I."/>
            <person name="Ohta T."/>
            <person name="Okamoto M."/>
            <person name="Ono N."/>
            <person name="Saji S."/>
            <person name="Sakaguchi M."/>
            <person name="Sakai K."/>
            <person name="Shibata M."/>
            <person name="Shimokawa T."/>
            <person name="Song J."/>
            <person name="Takazaki Y."/>
            <person name="Terasawa K."/>
            <person name="Tsugane M."/>
            <person name="Tsuji K."/>
            <person name="Ueda S."/>
            <person name="Waki K."/>
            <person name="Yamagata H."/>
            <person name="Yamamoto M."/>
            <person name="Yamamoto S."/>
            <person name="Yamane H."/>
            <person name="Yoshiki S."/>
            <person name="Yoshihara R."/>
            <person name="Yukawa K."/>
            <person name="Zhong H."/>
            <person name="Yano M."/>
            <person name="Yuan Q."/>
            <person name="Ouyang S."/>
            <person name="Liu J."/>
            <person name="Jones K.M."/>
            <person name="Gansberger K."/>
            <person name="Moffat K."/>
            <person name="Hill J."/>
            <person name="Bera J."/>
            <person name="Fadrosh D."/>
            <person name="Jin S."/>
            <person name="Johri S."/>
            <person name="Kim M."/>
            <person name="Overton L."/>
            <person name="Reardon M."/>
            <person name="Tsitrin T."/>
            <person name="Vuong H."/>
            <person name="Weaver B."/>
            <person name="Ciecko A."/>
            <person name="Tallon L."/>
            <person name="Jackson J."/>
            <person name="Pai G."/>
            <person name="Aken S.V."/>
            <person name="Utterback T."/>
            <person name="Reidmuller S."/>
            <person name="Feldblyum T."/>
            <person name="Hsiao J."/>
            <person name="Zismann V."/>
            <person name="Iobst S."/>
            <person name="de Vazeille A.R."/>
            <person name="Buell C.R."/>
            <person name="Ying K."/>
            <person name="Li Y."/>
            <person name="Lu T."/>
            <person name="Huang Y."/>
            <person name="Zhao Q."/>
            <person name="Feng Q."/>
            <person name="Zhang L."/>
            <person name="Zhu J."/>
            <person name="Weng Q."/>
            <person name="Mu J."/>
            <person name="Lu Y."/>
            <person name="Fan D."/>
            <person name="Liu Y."/>
            <person name="Guan J."/>
            <person name="Zhang Y."/>
            <person name="Yu S."/>
            <person name="Liu X."/>
            <person name="Zhang Y."/>
            <person name="Hong G."/>
            <person name="Han B."/>
            <person name="Choisne N."/>
            <person name="Demange N."/>
            <person name="Orjeda G."/>
            <person name="Samain S."/>
            <person name="Cattolico L."/>
            <person name="Pelletier E."/>
            <person name="Couloux A."/>
            <person name="Segurens B."/>
            <person name="Wincker P."/>
            <person name="D'Hont A."/>
            <person name="Scarpelli C."/>
            <person name="Weissenbach J."/>
            <person name="Salanoubat M."/>
            <person name="Quetier F."/>
            <person name="Yu Y."/>
            <person name="Kim H.R."/>
            <person name="Rambo T."/>
            <person name="Currie J."/>
            <person name="Collura K."/>
            <person name="Luo M."/>
            <person name="Yang T."/>
            <person name="Ammiraju J.S.S."/>
            <person name="Engler F."/>
            <person name="Soderlund C."/>
            <person name="Wing R.A."/>
            <person name="Palmer L.E."/>
            <person name="de la Bastide M."/>
            <person name="Spiegel L."/>
            <person name="Nascimento L."/>
            <person name="Zutavern T."/>
            <person name="O'Shaughnessy A."/>
            <person name="Dike S."/>
            <person name="Dedhia N."/>
            <person name="Preston R."/>
            <person name="Balija V."/>
            <person name="McCombie W.R."/>
            <person name="Chow T."/>
            <person name="Chen H."/>
            <person name="Chung M."/>
            <person name="Chen C."/>
            <person name="Shaw J."/>
            <person name="Wu H."/>
            <person name="Hsiao K."/>
            <person name="Chao Y."/>
            <person name="Chu M."/>
            <person name="Cheng C."/>
            <person name="Hour A."/>
            <person name="Lee P."/>
            <person name="Lin S."/>
            <person name="Lin Y."/>
            <person name="Liou J."/>
            <person name="Liu S."/>
            <person name="Hsing Y."/>
            <person name="Raghuvanshi S."/>
            <person name="Mohanty A."/>
            <person name="Bharti A.K."/>
            <person name="Gaur A."/>
            <person name="Gupta V."/>
            <person name="Kumar D."/>
            <person name="Ravi V."/>
            <person name="Vij S."/>
            <person name="Kapur A."/>
            <person name="Khurana P."/>
            <person name="Khurana P."/>
            <person name="Khurana J.P."/>
            <person name="Tyagi A.K."/>
            <person name="Gaikwad K."/>
            <person name="Singh A."/>
            <person name="Dalal V."/>
            <person name="Srivastava S."/>
            <person name="Dixit A."/>
            <person name="Pal A.K."/>
            <person name="Ghazi I.A."/>
            <person name="Yadav M."/>
            <person name="Pandit A."/>
            <person name="Bhargava A."/>
            <person name="Sureshbabu K."/>
            <person name="Batra K."/>
            <person name="Sharma T.R."/>
            <person name="Mohapatra T."/>
            <person name="Singh N.K."/>
            <person name="Messing J."/>
            <person name="Nelson A.B."/>
            <person name="Fuks G."/>
            <person name="Kavchok S."/>
            <person name="Keizer G."/>
            <person name="Linton E."/>
            <person name="Llaca V."/>
            <person name="Song R."/>
            <person name="Tanyolac B."/>
            <person name="Young S."/>
            <person name="Ho-Il K."/>
            <person name="Hahn J.H."/>
            <person name="Sangsakoo G."/>
            <person name="Vanavichit A."/>
            <person name="de Mattos Luiz.A.T."/>
            <person name="Zimmer P.D."/>
            <person name="Malone G."/>
            <person name="Dellagostin O."/>
            <person name="de Oliveira A.C."/>
            <person name="Bevan M."/>
            <person name="Bancroft I."/>
            <person name="Minx P."/>
            <person name="Cordum H."/>
            <person name="Wilson R."/>
            <person name="Cheng Z."/>
            <person name="Jin W."/>
            <person name="Jiang J."/>
            <person name="Leong S.A."/>
            <person name="Iwama H."/>
            <person name="Gojobori T."/>
            <person name="Itoh T."/>
            <person name="Niimura Y."/>
            <person name="Fujii Y."/>
            <person name="Habara T."/>
            <person name="Sakai H."/>
            <person name="Sato Y."/>
            <person name="Wilson G."/>
            <person name="Kumar K."/>
            <person name="McCouch S."/>
            <person name="Juretic N."/>
            <person name="Hoen D."/>
            <person name="Wright S."/>
            <person name="Bruskiewich R."/>
            <person name="Bureau T."/>
            <person name="Miyao A."/>
            <person name="Hirochika H."/>
            <person name="Nishikawa T."/>
            <person name="Kadowaki K."/>
            <person name="Sugiura M."/>
            <person name="Burr B."/>
            <person name="Sasaki T."/>
        </authorList>
    </citation>
    <scope>NUCLEOTIDE SEQUENCE [LARGE SCALE GENOMIC DNA]</scope>
    <source>
        <strain evidence="3">cv. Nipponbare</strain>
    </source>
</reference>